<keyword evidence="2" id="KW-0067">ATP-binding</keyword>
<reference evidence="4 5" key="1">
    <citation type="submission" date="2017-04" db="EMBL/GenBank/DDBJ databases">
        <authorList>
            <person name="Afonso C.L."/>
            <person name="Miller P.J."/>
            <person name="Scott M.A."/>
            <person name="Spackman E."/>
            <person name="Goraichik I."/>
            <person name="Dimitrov K.M."/>
            <person name="Suarez D.L."/>
            <person name="Swayne D.E."/>
        </authorList>
    </citation>
    <scope>NUCLEOTIDE SEQUENCE [LARGE SCALE GENOMIC DNA]</scope>
    <source>
        <strain evidence="4 5">ToBE</strain>
    </source>
</reference>
<dbReference type="GO" id="GO:0005524">
    <property type="term" value="F:ATP binding"/>
    <property type="evidence" value="ECO:0007669"/>
    <property type="project" value="UniProtKB-KW"/>
</dbReference>
<evidence type="ECO:0000259" key="3">
    <source>
        <dbReference type="Pfam" id="PF13538"/>
    </source>
</evidence>
<dbReference type="AlphaFoldDB" id="A0A1W1VRX2"/>
<gene>
    <name evidence="4" type="ORF">SAMN00808754_1398</name>
</gene>
<dbReference type="Proteomes" id="UP000192569">
    <property type="component" value="Chromosome I"/>
</dbReference>
<evidence type="ECO:0000313" key="4">
    <source>
        <dbReference type="EMBL" id="SMB96098.1"/>
    </source>
</evidence>
<dbReference type="InterPro" id="IPR027417">
    <property type="entry name" value="P-loop_NTPase"/>
</dbReference>
<dbReference type="STRING" id="698762.SAMN00808754_1398"/>
<protein>
    <submittedName>
        <fullName evidence="4">Exodeoxyribonuclease V alpha subunit</fullName>
    </submittedName>
</protein>
<dbReference type="Pfam" id="PF13538">
    <property type="entry name" value="UvrD_C_2"/>
    <property type="match status" value="1"/>
</dbReference>
<dbReference type="Pfam" id="PF13604">
    <property type="entry name" value="AAA_30"/>
    <property type="match status" value="1"/>
</dbReference>
<accession>A0A1W1VRX2</accession>
<evidence type="ECO:0000256" key="2">
    <source>
        <dbReference type="ARBA" id="ARBA00022840"/>
    </source>
</evidence>
<evidence type="ECO:0000313" key="5">
    <source>
        <dbReference type="Proteomes" id="UP000192569"/>
    </source>
</evidence>
<dbReference type="PANTHER" id="PTHR43788">
    <property type="entry name" value="DNA2/NAM7 HELICASE FAMILY MEMBER"/>
    <property type="match status" value="1"/>
</dbReference>
<dbReference type="GO" id="GO:0009338">
    <property type="term" value="C:exodeoxyribonuclease V complex"/>
    <property type="evidence" value="ECO:0007669"/>
    <property type="project" value="TreeGrafter"/>
</dbReference>
<keyword evidence="5" id="KW-1185">Reference proteome</keyword>
<dbReference type="GO" id="GO:0017116">
    <property type="term" value="F:single-stranded DNA helicase activity"/>
    <property type="evidence" value="ECO:0007669"/>
    <property type="project" value="TreeGrafter"/>
</dbReference>
<sequence length="860" mass="95173">MVSAAETLSVRVISVPRRLEAGAEDPGAWGKFYIFHGPRKGEEYLFTGPVLEVCKLIKPNILAVVRGEFVPCSIDRTTGRGFYVHKAGDFVVAPDPDVLATMADITGVPISFEEFSSCLGYLKACSLQEARCVLEASPDRIDGLISAVGAELANKFLKWIGWERKWGADQLEGLFQACGLENELDYSYVWSAAKALRFRASRRGVNVADLVREHPYVLSQVWDDDGLTRQVIKAVLRSTGCSDWERAKEMAAVAAVQLVKREMDRGHSFTWKERVTGAMLNAAEDEMPGLKRNDAERPELLRQVWDVLHSSDASFLHGGLRSEKDGTNISFQEIARETEIVPKNNKFIAVYATGVYFAEKKAAERLADVVFSESNIEIDEDELLEQFTRAATEEGCKPDQEQLDFARSVARNRVTVLVGEAGSGKTKAVRWLVNALNRVLRGYHAPVLAPTALAAYRAARKTTGDPSTIHRFVRFLTEDADVFIEDPSGFEEGSGEYALPLVVVDESSMLGPVLLRRLLWYCGTATRYVFAGDPVQLPPVGPGGTFNALIRLAREGTPGFSLVELTQNHRVAQGSEIYDAARRVRSGYPLPERAKGIDVIYAKSAAEAVEKCVEVVRGMYAKWPDAPGELLVLTPRRHRSVGLVGAEDLNDALAAAFGFSQGFAPGVPVVAVRNDYADRPDIHPRWVREKRHPRRNVHVFNGTPGVVHRVRGDELSVVYDVAGDFQEVWYTKEEAPYFVERAFAMTVHKAQGGQARNVVLVLLNRLADRSLLYTAVSRCNDEPAGIGRVVIITRPEFAEAHYARPEWAELAETEDAGDEAAPVQRPVLAALYHRVKREIGRRPGAVFIGRPDEEIPVFSA</sequence>
<dbReference type="CDD" id="cd18809">
    <property type="entry name" value="SF1_C_RecD"/>
    <property type="match status" value="1"/>
</dbReference>
<feature type="domain" description="UvrD-like helicase C-terminal" evidence="3">
    <location>
        <begin position="742"/>
        <end position="778"/>
    </location>
</feature>
<proteinExistence type="predicted"/>
<dbReference type="Gene3D" id="3.40.50.300">
    <property type="entry name" value="P-loop containing nucleotide triphosphate hydrolases"/>
    <property type="match status" value="2"/>
</dbReference>
<dbReference type="SUPFAM" id="SSF52540">
    <property type="entry name" value="P-loop containing nucleoside triphosphate hydrolases"/>
    <property type="match status" value="1"/>
</dbReference>
<evidence type="ECO:0000256" key="1">
    <source>
        <dbReference type="ARBA" id="ARBA00022741"/>
    </source>
</evidence>
<dbReference type="InterPro" id="IPR050534">
    <property type="entry name" value="Coronavir_polyprotein_1ab"/>
</dbReference>
<dbReference type="OrthoDB" id="9803432at2"/>
<dbReference type="EMBL" id="LT838272">
    <property type="protein sequence ID" value="SMB96098.1"/>
    <property type="molecule type" value="Genomic_DNA"/>
</dbReference>
<dbReference type="GO" id="GO:0006310">
    <property type="term" value="P:DNA recombination"/>
    <property type="evidence" value="ECO:0007669"/>
    <property type="project" value="TreeGrafter"/>
</dbReference>
<name>A0A1W1VRX2_9FIRM</name>
<dbReference type="PANTHER" id="PTHR43788:SF6">
    <property type="entry name" value="DNA HELICASE B"/>
    <property type="match status" value="1"/>
</dbReference>
<dbReference type="InterPro" id="IPR027785">
    <property type="entry name" value="UvrD-like_helicase_C"/>
</dbReference>
<keyword evidence="1" id="KW-0547">Nucleotide-binding</keyword>
<dbReference type="Gene3D" id="2.30.30.940">
    <property type="match status" value="1"/>
</dbReference>
<organism evidence="4 5">
    <name type="scientific">Thermanaeromonas toyohensis ToBE</name>
    <dbReference type="NCBI Taxonomy" id="698762"/>
    <lineage>
        <taxon>Bacteria</taxon>
        <taxon>Bacillati</taxon>
        <taxon>Bacillota</taxon>
        <taxon>Clostridia</taxon>
        <taxon>Neomoorellales</taxon>
        <taxon>Neomoorellaceae</taxon>
        <taxon>Thermanaeromonas</taxon>
    </lineage>
</organism>